<protein>
    <submittedName>
        <fullName evidence="1">DUF4279 domain-containing protein</fullName>
    </submittedName>
</protein>
<comment type="caution">
    <text evidence="1">The sequence shown here is derived from an EMBL/GenBank/DDBJ whole genome shotgun (WGS) entry which is preliminary data.</text>
</comment>
<dbReference type="OrthoDB" id="893918at2"/>
<organism evidence="1 2">
    <name type="scientific">Cohnella terricola</name>
    <dbReference type="NCBI Taxonomy" id="1289167"/>
    <lineage>
        <taxon>Bacteria</taxon>
        <taxon>Bacillati</taxon>
        <taxon>Bacillota</taxon>
        <taxon>Bacilli</taxon>
        <taxon>Bacillales</taxon>
        <taxon>Paenibacillaceae</taxon>
        <taxon>Cohnella</taxon>
    </lineage>
</organism>
<dbReference type="AlphaFoldDB" id="A0A559J4H5"/>
<evidence type="ECO:0000313" key="1">
    <source>
        <dbReference type="EMBL" id="TVX94790.1"/>
    </source>
</evidence>
<gene>
    <name evidence="1" type="ORF">FPZ45_24670</name>
</gene>
<dbReference type="Pfam" id="PF14106">
    <property type="entry name" value="DUF4279"/>
    <property type="match status" value="1"/>
</dbReference>
<dbReference type="EMBL" id="VNJJ01000029">
    <property type="protein sequence ID" value="TVX94790.1"/>
    <property type="molecule type" value="Genomic_DNA"/>
</dbReference>
<name>A0A559J4H5_9BACL</name>
<keyword evidence="2" id="KW-1185">Reference proteome</keyword>
<evidence type="ECO:0000313" key="2">
    <source>
        <dbReference type="Proteomes" id="UP000316330"/>
    </source>
</evidence>
<dbReference type="RefSeq" id="WP_144707319.1">
    <property type="nucleotide sequence ID" value="NZ_VNJJ01000029.1"/>
</dbReference>
<proteinExistence type="predicted"/>
<reference evidence="1 2" key="1">
    <citation type="submission" date="2019-07" db="EMBL/GenBank/DDBJ databases">
        <authorList>
            <person name="Kim J."/>
        </authorList>
    </citation>
    <scope>NUCLEOTIDE SEQUENCE [LARGE SCALE GENOMIC DNA]</scope>
    <source>
        <strain evidence="1 2">G13</strain>
    </source>
</reference>
<accession>A0A559J4H5</accession>
<sequence length="150" mass="17587">MEKTNAKVYFSIHGEEFPIERISNGLQLQSTHEHVKGEEIRRKPNSNVTYTKTTHWKDTAWEIGTEYEETHDLDEQINQVIKQLEGKEEIINQICKTYNLECYFMLVIKINEGNTPAISINKDFIRMANNIGAEIHFDLYANPYKSEFDE</sequence>
<dbReference type="InterPro" id="IPR025459">
    <property type="entry name" value="DUF4279"/>
</dbReference>
<dbReference type="Proteomes" id="UP000316330">
    <property type="component" value="Unassembled WGS sequence"/>
</dbReference>